<feature type="compositionally biased region" description="Basic and acidic residues" evidence="2">
    <location>
        <begin position="46"/>
        <end position="55"/>
    </location>
</feature>
<dbReference type="PANTHER" id="PTHR10840:SF0">
    <property type="entry name" value="PROGRAMMED CELL DEATH PROTEIN 5"/>
    <property type="match status" value="1"/>
</dbReference>
<name>A0A5B0Q479_PUCGR</name>
<feature type="region of interest" description="Disordered" evidence="2">
    <location>
        <begin position="14"/>
        <end position="55"/>
    </location>
</feature>
<organism evidence="4 6">
    <name type="scientific">Puccinia graminis f. sp. tritici</name>
    <dbReference type="NCBI Taxonomy" id="56615"/>
    <lineage>
        <taxon>Eukaryota</taxon>
        <taxon>Fungi</taxon>
        <taxon>Dikarya</taxon>
        <taxon>Basidiomycota</taxon>
        <taxon>Pucciniomycotina</taxon>
        <taxon>Pucciniomycetes</taxon>
        <taxon>Pucciniales</taxon>
        <taxon>Pucciniaceae</taxon>
        <taxon>Puccinia</taxon>
    </lineage>
</organism>
<evidence type="ECO:0000313" key="5">
    <source>
        <dbReference type="Proteomes" id="UP000324748"/>
    </source>
</evidence>
<protein>
    <recommendedName>
        <fullName evidence="7">Programmed cell death protein 5</fullName>
    </recommendedName>
</protein>
<evidence type="ECO:0000256" key="2">
    <source>
        <dbReference type="SAM" id="MobiDB-lite"/>
    </source>
</evidence>
<dbReference type="Pfam" id="PF01984">
    <property type="entry name" value="dsDNA_bind"/>
    <property type="match status" value="1"/>
</dbReference>
<comment type="similarity">
    <text evidence="1">Belongs to the PDCD5 family.</text>
</comment>
<dbReference type="GO" id="GO:0003677">
    <property type="term" value="F:DNA binding"/>
    <property type="evidence" value="ECO:0007669"/>
    <property type="project" value="InterPro"/>
</dbReference>
<evidence type="ECO:0000313" key="6">
    <source>
        <dbReference type="Proteomes" id="UP000325313"/>
    </source>
</evidence>
<dbReference type="PANTHER" id="PTHR10840">
    <property type="entry name" value="PROGRAMMED CELL DEATH PROTEIN 5"/>
    <property type="match status" value="1"/>
</dbReference>
<accession>A0A5B0Q479</accession>
<feature type="compositionally biased region" description="Basic and acidic residues" evidence="2">
    <location>
        <begin position="14"/>
        <end position="23"/>
    </location>
</feature>
<dbReference type="Proteomes" id="UP000325313">
    <property type="component" value="Unassembled WGS sequence"/>
</dbReference>
<dbReference type="AlphaFoldDB" id="A0A5B0Q479"/>
<evidence type="ECO:0000313" key="4">
    <source>
        <dbReference type="EMBL" id="KAA1108016.1"/>
    </source>
</evidence>
<dbReference type="Proteomes" id="UP000324748">
    <property type="component" value="Unassembled WGS sequence"/>
</dbReference>
<comment type="caution">
    <text evidence="4">The sequence shown here is derived from an EMBL/GenBank/DDBJ whole genome shotgun (WGS) entry which is preliminary data.</text>
</comment>
<evidence type="ECO:0008006" key="7">
    <source>
        <dbReference type="Google" id="ProtNLM"/>
    </source>
</evidence>
<dbReference type="GO" id="GO:0005829">
    <property type="term" value="C:cytosol"/>
    <property type="evidence" value="ECO:0007669"/>
    <property type="project" value="TreeGrafter"/>
</dbReference>
<dbReference type="GO" id="GO:0005634">
    <property type="term" value="C:nucleus"/>
    <property type="evidence" value="ECO:0007669"/>
    <property type="project" value="TreeGrafter"/>
</dbReference>
<dbReference type="EMBL" id="VDEP01000306">
    <property type="protein sequence ID" value="KAA1108016.1"/>
    <property type="molecule type" value="Genomic_DNA"/>
</dbReference>
<dbReference type="SUPFAM" id="SSF46950">
    <property type="entry name" value="Double-stranded DNA-binding domain"/>
    <property type="match status" value="1"/>
</dbReference>
<evidence type="ECO:0000256" key="1">
    <source>
        <dbReference type="ARBA" id="ARBA00010490"/>
    </source>
</evidence>
<dbReference type="OrthoDB" id="10252486at2759"/>
<reference evidence="5 6" key="1">
    <citation type="submission" date="2019-05" db="EMBL/GenBank/DDBJ databases">
        <title>Emergence of the Ug99 lineage of the wheat stem rust pathogen through somatic hybridization.</title>
        <authorList>
            <person name="Li F."/>
            <person name="Upadhyaya N.M."/>
            <person name="Sperschneider J."/>
            <person name="Matny O."/>
            <person name="Nguyen-Phuc H."/>
            <person name="Mago R."/>
            <person name="Raley C."/>
            <person name="Miller M.E."/>
            <person name="Silverstein K.A.T."/>
            <person name="Henningsen E."/>
            <person name="Hirsch C.D."/>
            <person name="Visser B."/>
            <person name="Pretorius Z.A."/>
            <person name="Steffenson B.J."/>
            <person name="Schwessinger B."/>
            <person name="Dodds P.N."/>
            <person name="Figueroa M."/>
        </authorList>
    </citation>
    <scope>NUCLEOTIDE SEQUENCE [LARGE SCALE GENOMIC DNA]</scope>
    <source>
        <strain evidence="3">21-0</strain>
        <strain evidence="4 6">Ug99</strain>
    </source>
</reference>
<dbReference type="Gene3D" id="1.10.8.140">
    <property type="entry name" value="PDCD5-like"/>
    <property type="match status" value="1"/>
</dbReference>
<sequence>MADPELEAIRQKRLADLASRDDGAASSVPSSVMSKLGGQPAGSGEEEAKKAENEEIRRTAVSQIIDNDARERLSRIALVRPQRARQIEDMLIRMAQSGQLRGRVTEEQLISVLDQLERAESGSTASVNQPKKITVRSYSPSCDNFYLFSKKRHSVDGRLLFFFFSGNNSMCEKMRLMMMIGICKTSHRRFIQVLIIPQDGKGFCFVFPSCRSIIQSQSTSEIYSTKKLDHYVPNPRKRKKKTHHPKVIPPETKHAEIHHIFSWLDCILN</sequence>
<proteinExistence type="inferred from homology"/>
<dbReference type="InterPro" id="IPR036883">
    <property type="entry name" value="PDCD5-like_sf"/>
</dbReference>
<evidence type="ECO:0000313" key="3">
    <source>
        <dbReference type="EMBL" id="KAA1096844.1"/>
    </source>
</evidence>
<keyword evidence="5" id="KW-1185">Reference proteome</keyword>
<dbReference type="FunFam" id="1.10.8.140:FF:000006">
    <property type="entry name" value="programmed cell death protein 5-like"/>
    <property type="match status" value="1"/>
</dbReference>
<gene>
    <name evidence="3" type="ORF">PGT21_030004</name>
    <name evidence="4" type="ORF">PGTUg99_023761</name>
</gene>
<dbReference type="EMBL" id="VSWC01000067">
    <property type="protein sequence ID" value="KAA1096844.1"/>
    <property type="molecule type" value="Genomic_DNA"/>
</dbReference>
<dbReference type="InterPro" id="IPR002836">
    <property type="entry name" value="PDCD5-like"/>
</dbReference>